<dbReference type="EMBL" id="ANPB02000008">
    <property type="protein sequence ID" value="KAF4477983.1"/>
    <property type="molecule type" value="Genomic_DNA"/>
</dbReference>
<sequence>MRRSFFITALGLLSAAAAVAVSQPAPYPLRFDDVVAVNEDGSHRILKTAEYDALLARVAPRTVQMTVPSTAGDSVARRDCGRSTEVQVESDEEFLNWDVAISPILSSHGGTATASVAKGYSVGNSVSVSSTANVAFAKVALGMSLSVNYAQRWTTSDSQTLSFTVPEGQHGLVVSQPLVRRVTGRLLTGCSHRPISTPFTSDTYTDQSFGNLDFVKGVIRLCNSTVYPIPYCNGQGFHY</sequence>
<reference evidence="4 6" key="2">
    <citation type="submission" date="2020-04" db="EMBL/GenBank/DDBJ databases">
        <title>Genome sequencing and assembly of multiple isolates from the Colletotrichum gloeosporioides species complex.</title>
        <authorList>
            <person name="Gan P."/>
            <person name="Shirasu K."/>
        </authorList>
    </citation>
    <scope>NUCLEOTIDE SEQUENCE [LARGE SCALE GENOMIC DNA]</scope>
    <source>
        <strain evidence="4 6">Nara gc5</strain>
    </source>
</reference>
<dbReference type="SUPFAM" id="SSF56973">
    <property type="entry name" value="Aerolisin/ETX pore-forming domain"/>
    <property type="match status" value="1"/>
</dbReference>
<protein>
    <recommendedName>
        <fullName evidence="7">Celp0028 effector like protein</fullName>
    </recommendedName>
</protein>
<organism evidence="4 6">
    <name type="scientific">Colletotrichum fructicola (strain Nara gc5)</name>
    <name type="common">Anthracnose fungus</name>
    <name type="synonym">Colletotrichum gloeosporioides (strain Nara gc5)</name>
    <dbReference type="NCBI Taxonomy" id="1213859"/>
    <lineage>
        <taxon>Eukaryota</taxon>
        <taxon>Fungi</taxon>
        <taxon>Dikarya</taxon>
        <taxon>Ascomycota</taxon>
        <taxon>Pezizomycotina</taxon>
        <taxon>Sordariomycetes</taxon>
        <taxon>Hypocreomycetidae</taxon>
        <taxon>Glomerellales</taxon>
        <taxon>Glomerellaceae</taxon>
        <taxon>Colletotrichum</taxon>
        <taxon>Colletotrichum gloeosporioides species complex</taxon>
    </lineage>
</organism>
<proteinExistence type="predicted"/>
<comment type="caution">
    <text evidence="4">The sequence shown here is derived from an EMBL/GenBank/DDBJ whole genome shotgun (WGS) entry which is preliminary data.</text>
</comment>
<keyword evidence="1" id="KW-0732">Signal</keyword>
<dbReference type="EMBL" id="ANPB02000011">
    <property type="protein sequence ID" value="KAF4474345.1"/>
    <property type="molecule type" value="Genomic_DNA"/>
</dbReference>
<evidence type="ECO:0008006" key="7">
    <source>
        <dbReference type="Google" id="ProtNLM"/>
    </source>
</evidence>
<dbReference type="Gene3D" id="2.170.15.10">
    <property type="entry name" value="Proaerolysin, chain A, domain 3"/>
    <property type="match status" value="1"/>
</dbReference>
<dbReference type="RefSeq" id="XP_031875235.2">
    <property type="nucleotide sequence ID" value="XM_032028494.2"/>
</dbReference>
<gene>
    <name evidence="5" type="ORF">CGGC5_v013071</name>
    <name evidence="2" type="ORF">CGGC5_v016814</name>
    <name evidence="4" type="ORF">CGGC5_v016868</name>
    <name evidence="3" type="ORF">CGGC5_v017195</name>
</gene>
<keyword evidence="6" id="KW-1185">Reference proteome</keyword>
<evidence type="ECO:0000313" key="4">
    <source>
        <dbReference type="EMBL" id="KAF4474426.1"/>
    </source>
</evidence>
<evidence type="ECO:0000313" key="2">
    <source>
        <dbReference type="EMBL" id="KAF4473984.1"/>
    </source>
</evidence>
<dbReference type="EMBL" id="ANPB02000011">
    <property type="protein sequence ID" value="KAF4473984.1"/>
    <property type="molecule type" value="Genomic_DNA"/>
</dbReference>
<evidence type="ECO:0000313" key="5">
    <source>
        <dbReference type="EMBL" id="KAF4477983.1"/>
    </source>
</evidence>
<evidence type="ECO:0000313" key="6">
    <source>
        <dbReference type="Proteomes" id="UP000011096"/>
    </source>
</evidence>
<feature type="chain" id="PRO_5036205240" description="Celp0028 effector like protein" evidence="1">
    <location>
        <begin position="23"/>
        <end position="239"/>
    </location>
</feature>
<dbReference type="EMBL" id="ANPB02000011">
    <property type="protein sequence ID" value="KAF4474426.1"/>
    <property type="molecule type" value="Genomic_DNA"/>
</dbReference>
<dbReference type="GeneID" id="43612591"/>
<dbReference type="AlphaFoldDB" id="A0A7J6IEZ2"/>
<feature type="signal peptide" evidence="1">
    <location>
        <begin position="1"/>
        <end position="22"/>
    </location>
</feature>
<dbReference type="InParanoid" id="A0A7J6IEZ2"/>
<evidence type="ECO:0000256" key="1">
    <source>
        <dbReference type="SAM" id="SignalP"/>
    </source>
</evidence>
<name>A0A7J6IEZ2_COLFN</name>
<dbReference type="Proteomes" id="UP000011096">
    <property type="component" value="Unassembled WGS sequence"/>
</dbReference>
<reference evidence="4 6" key="1">
    <citation type="submission" date="2012-08" db="EMBL/GenBank/DDBJ databases">
        <authorList>
            <person name="Gan P.H.P."/>
            <person name="Ikeda K."/>
            <person name="Irieda H."/>
            <person name="Narusaka M."/>
            <person name="O'Connell R.J."/>
            <person name="Narusaka Y."/>
            <person name="Takano Y."/>
            <person name="Kubo Y."/>
            <person name="Shirasu K."/>
        </authorList>
    </citation>
    <scope>NUCLEOTIDE SEQUENCE [LARGE SCALE GENOMIC DNA]</scope>
    <source>
        <strain evidence="4 6">Nara gc5</strain>
    </source>
</reference>
<dbReference type="OrthoDB" id="4831122at2759"/>
<accession>A0A7J6IEZ2</accession>
<evidence type="ECO:0000313" key="3">
    <source>
        <dbReference type="EMBL" id="KAF4474345.1"/>
    </source>
</evidence>